<evidence type="ECO:0000256" key="1">
    <source>
        <dbReference type="SAM" id="MobiDB-lite"/>
    </source>
</evidence>
<feature type="region of interest" description="Disordered" evidence="1">
    <location>
        <begin position="103"/>
        <end position="124"/>
    </location>
</feature>
<dbReference type="EMBL" id="JAWDGP010001076">
    <property type="protein sequence ID" value="KAK3795260.1"/>
    <property type="molecule type" value="Genomic_DNA"/>
</dbReference>
<reference evidence="2" key="1">
    <citation type="journal article" date="2023" name="G3 (Bethesda)">
        <title>A reference genome for the long-term kleptoplast-retaining sea slug Elysia crispata morphotype clarki.</title>
        <authorList>
            <person name="Eastman K.E."/>
            <person name="Pendleton A.L."/>
            <person name="Shaikh M.A."/>
            <person name="Suttiyut T."/>
            <person name="Ogas R."/>
            <person name="Tomko P."/>
            <person name="Gavelis G."/>
            <person name="Widhalm J.R."/>
            <person name="Wisecaver J.H."/>
        </authorList>
    </citation>
    <scope>NUCLEOTIDE SEQUENCE</scope>
    <source>
        <strain evidence="2">ECLA1</strain>
    </source>
</reference>
<name>A0AAE1AWB9_9GAST</name>
<organism evidence="2 3">
    <name type="scientific">Elysia crispata</name>
    <name type="common">lettuce slug</name>
    <dbReference type="NCBI Taxonomy" id="231223"/>
    <lineage>
        <taxon>Eukaryota</taxon>
        <taxon>Metazoa</taxon>
        <taxon>Spiralia</taxon>
        <taxon>Lophotrochozoa</taxon>
        <taxon>Mollusca</taxon>
        <taxon>Gastropoda</taxon>
        <taxon>Heterobranchia</taxon>
        <taxon>Euthyneura</taxon>
        <taxon>Panpulmonata</taxon>
        <taxon>Sacoglossa</taxon>
        <taxon>Placobranchoidea</taxon>
        <taxon>Plakobranchidae</taxon>
        <taxon>Elysia</taxon>
    </lineage>
</organism>
<protein>
    <submittedName>
        <fullName evidence="2">Uncharacterized protein</fullName>
    </submittedName>
</protein>
<sequence length="124" mass="13548">MRDFEVVGESNLCTISKVSLVIISGRVGRGQFPCLTPTNLSSKVRQCWLSLCGKWSRPPGVLPAGLLPAIVYFPSVSLTSLSQQVESGGSVVLGQETWQAGTLRRKSKNLDDENEKAPMNQKER</sequence>
<evidence type="ECO:0000313" key="3">
    <source>
        <dbReference type="Proteomes" id="UP001283361"/>
    </source>
</evidence>
<dbReference type="AlphaFoldDB" id="A0AAE1AWB9"/>
<keyword evidence="3" id="KW-1185">Reference proteome</keyword>
<gene>
    <name evidence="2" type="ORF">RRG08_055823</name>
</gene>
<comment type="caution">
    <text evidence="2">The sequence shown here is derived from an EMBL/GenBank/DDBJ whole genome shotgun (WGS) entry which is preliminary data.</text>
</comment>
<dbReference type="Proteomes" id="UP001283361">
    <property type="component" value="Unassembled WGS sequence"/>
</dbReference>
<evidence type="ECO:0000313" key="2">
    <source>
        <dbReference type="EMBL" id="KAK3795260.1"/>
    </source>
</evidence>
<proteinExistence type="predicted"/>
<accession>A0AAE1AWB9</accession>